<dbReference type="eggNOG" id="ENOG502RFCP">
    <property type="taxonomic scope" value="Eukaryota"/>
</dbReference>
<evidence type="ECO:0000256" key="5">
    <source>
        <dbReference type="RuleBase" id="RU367124"/>
    </source>
</evidence>
<dbReference type="InterPro" id="IPR031825">
    <property type="entry name" value="RXLR"/>
</dbReference>
<evidence type="ECO:0000256" key="2">
    <source>
        <dbReference type="ARBA" id="ARBA00010400"/>
    </source>
</evidence>
<dbReference type="GeneID" id="9467179"/>
<feature type="non-terminal residue" evidence="6">
    <location>
        <position position="126"/>
    </location>
</feature>
<name>D0P065_PHYIT</name>
<keyword evidence="4" id="KW-0732">Signal</keyword>
<dbReference type="AlphaFoldDB" id="D0P065"/>
<proteinExistence type="inferred from homology"/>
<evidence type="ECO:0000313" key="6">
    <source>
        <dbReference type="EMBL" id="EEY70235.1"/>
    </source>
</evidence>
<gene>
    <name evidence="6" type="ORF">PITG_19526</name>
</gene>
<dbReference type="Pfam" id="PF16810">
    <property type="entry name" value="RXLR"/>
    <property type="match status" value="1"/>
</dbReference>
<organism evidence="6 7">
    <name type="scientific">Phytophthora infestans (strain T30-4)</name>
    <name type="common">Potato late blight agent</name>
    <dbReference type="NCBI Taxonomy" id="403677"/>
    <lineage>
        <taxon>Eukaryota</taxon>
        <taxon>Sar</taxon>
        <taxon>Stramenopiles</taxon>
        <taxon>Oomycota</taxon>
        <taxon>Peronosporomycetes</taxon>
        <taxon>Peronosporales</taxon>
        <taxon>Peronosporaceae</taxon>
        <taxon>Phytophthora</taxon>
    </lineage>
</organism>
<dbReference type="HOGENOM" id="CLU_156220_0_0_1"/>
<comment type="subcellular location">
    <subcellularLocation>
        <location evidence="1 5">Secreted</location>
    </subcellularLocation>
</comment>
<dbReference type="RefSeq" id="XP_002996994.1">
    <property type="nucleotide sequence ID" value="XM_002996948.2"/>
</dbReference>
<dbReference type="OrthoDB" id="126647at2759"/>
<keyword evidence="3 5" id="KW-0964">Secreted</keyword>
<sequence>MRFSYTISVTTVAILASGEIVVPSVNSEETKLVVLAQASNITDQNVVAGKRLLRDDGARHGNLSAQEEDRSFLKNTQFLYWYMMGRTPQSVYKKYFEGMDRSIVVNNPNYAVWKRYEDYYKKKTSA</sequence>
<dbReference type="VEuPathDB" id="FungiDB:PITG_19526"/>
<comment type="domain">
    <text evidence="5">The RxLR-dEER motif acts to carry the protein into the host cell cytoplasm through binding to cell surface phosphatidylinositol-3-phosphate.</text>
</comment>
<accession>D0P065</accession>
<dbReference type="OMA" id="YKLALMT"/>
<dbReference type="KEGG" id="pif:PITG_19526"/>
<dbReference type="Proteomes" id="UP000006643">
    <property type="component" value="Unassembled WGS sequence"/>
</dbReference>
<keyword evidence="7" id="KW-1185">Reference proteome</keyword>
<dbReference type="InParanoid" id="D0P065"/>
<evidence type="ECO:0000256" key="3">
    <source>
        <dbReference type="ARBA" id="ARBA00022525"/>
    </source>
</evidence>
<protein>
    <recommendedName>
        <fullName evidence="5">RxLR effector protein</fullName>
    </recommendedName>
</protein>
<evidence type="ECO:0000313" key="7">
    <source>
        <dbReference type="Proteomes" id="UP000006643"/>
    </source>
</evidence>
<reference evidence="7" key="1">
    <citation type="journal article" date="2009" name="Nature">
        <title>Genome sequence and analysis of the Irish potato famine pathogen Phytophthora infestans.</title>
        <authorList>
            <consortium name="The Broad Institute Genome Sequencing Platform"/>
            <person name="Haas B.J."/>
            <person name="Kamoun S."/>
            <person name="Zody M.C."/>
            <person name="Jiang R.H."/>
            <person name="Handsaker R.E."/>
            <person name="Cano L.M."/>
            <person name="Grabherr M."/>
            <person name="Kodira C.D."/>
            <person name="Raffaele S."/>
            <person name="Torto-Alalibo T."/>
            <person name="Bozkurt T.O."/>
            <person name="Ah-Fong A.M."/>
            <person name="Alvarado L."/>
            <person name="Anderson V.L."/>
            <person name="Armstrong M.R."/>
            <person name="Avrova A."/>
            <person name="Baxter L."/>
            <person name="Beynon J."/>
            <person name="Boevink P.C."/>
            <person name="Bollmann S.R."/>
            <person name="Bos J.I."/>
            <person name="Bulone V."/>
            <person name="Cai G."/>
            <person name="Cakir C."/>
            <person name="Carrington J.C."/>
            <person name="Chawner M."/>
            <person name="Conti L."/>
            <person name="Costanzo S."/>
            <person name="Ewan R."/>
            <person name="Fahlgren N."/>
            <person name="Fischbach M.A."/>
            <person name="Fugelstad J."/>
            <person name="Gilroy E.M."/>
            <person name="Gnerre S."/>
            <person name="Green P.J."/>
            <person name="Grenville-Briggs L.J."/>
            <person name="Griffith J."/>
            <person name="Grunwald N.J."/>
            <person name="Horn K."/>
            <person name="Horner N.R."/>
            <person name="Hu C.H."/>
            <person name="Huitema E."/>
            <person name="Jeong D.H."/>
            <person name="Jones A.M."/>
            <person name="Jones J.D."/>
            <person name="Jones R.W."/>
            <person name="Karlsson E.K."/>
            <person name="Kunjeti S.G."/>
            <person name="Lamour K."/>
            <person name="Liu Z."/>
            <person name="Ma L."/>
            <person name="Maclean D."/>
            <person name="Chibucos M.C."/>
            <person name="McDonald H."/>
            <person name="McWalters J."/>
            <person name="Meijer H.J."/>
            <person name="Morgan W."/>
            <person name="Morris P.F."/>
            <person name="Munro C.A."/>
            <person name="O'Neill K."/>
            <person name="Ospina-Giraldo M."/>
            <person name="Pinzon A."/>
            <person name="Pritchard L."/>
            <person name="Ramsahoye B."/>
            <person name="Ren Q."/>
            <person name="Restrepo S."/>
            <person name="Roy S."/>
            <person name="Sadanandom A."/>
            <person name="Savidor A."/>
            <person name="Schornack S."/>
            <person name="Schwartz D.C."/>
            <person name="Schumann U.D."/>
            <person name="Schwessinger B."/>
            <person name="Seyer L."/>
            <person name="Sharpe T."/>
            <person name="Silvar C."/>
            <person name="Song J."/>
            <person name="Studholme D.J."/>
            <person name="Sykes S."/>
            <person name="Thines M."/>
            <person name="van de Vondervoort P.J."/>
            <person name="Phuntumart V."/>
            <person name="Wawra S."/>
            <person name="Weide R."/>
            <person name="Win J."/>
            <person name="Young C."/>
            <person name="Zhou S."/>
            <person name="Fry W."/>
            <person name="Meyers B.C."/>
            <person name="van West P."/>
            <person name="Ristaino J."/>
            <person name="Govers F."/>
            <person name="Birch P.R."/>
            <person name="Whisson S.C."/>
            <person name="Judelson H.S."/>
            <person name="Nusbaum C."/>
        </authorList>
    </citation>
    <scope>NUCLEOTIDE SEQUENCE [LARGE SCALE GENOMIC DNA]</scope>
    <source>
        <strain evidence="7">T30-4</strain>
    </source>
</reference>
<dbReference type="EMBL" id="DS028212">
    <property type="protein sequence ID" value="EEY70235.1"/>
    <property type="molecule type" value="Genomic_DNA"/>
</dbReference>
<comment type="function">
    <text evidence="5">Effector that suppresses plant defense responses during pathogen infection.</text>
</comment>
<evidence type="ECO:0000256" key="4">
    <source>
        <dbReference type="ARBA" id="ARBA00022729"/>
    </source>
</evidence>
<comment type="similarity">
    <text evidence="2 5">Belongs to the RxLR effector family.</text>
</comment>
<evidence type="ECO:0000256" key="1">
    <source>
        <dbReference type="ARBA" id="ARBA00004613"/>
    </source>
</evidence>